<dbReference type="PIRSF" id="PIRSF005962">
    <property type="entry name" value="Pept_M20D_amidohydro"/>
    <property type="match status" value="1"/>
</dbReference>
<comment type="cofactor">
    <cofactor evidence="2">
        <name>Mn(2+)</name>
        <dbReference type="ChEBI" id="CHEBI:29035"/>
    </cofactor>
    <text evidence="2">The Mn(2+) ion enhances activity.</text>
</comment>
<gene>
    <name evidence="3" type="ORF">SU32_08145</name>
</gene>
<protein>
    <submittedName>
        <fullName evidence="3">Peptidase M20</fullName>
    </submittedName>
</protein>
<dbReference type="OrthoDB" id="9777385at2"/>
<dbReference type="InterPro" id="IPR017439">
    <property type="entry name" value="Amidohydrolase"/>
</dbReference>
<dbReference type="InterPro" id="IPR036264">
    <property type="entry name" value="Bact_exopeptidase_dim_dom"/>
</dbReference>
<feature type="binding site" evidence="2">
    <location>
        <position position="127"/>
    </location>
    <ligand>
        <name>Mn(2+)</name>
        <dbReference type="ChEBI" id="CHEBI:29035"/>
        <label>2</label>
    </ligand>
</feature>
<evidence type="ECO:0000313" key="3">
    <source>
        <dbReference type="EMBL" id="KPB01532.1"/>
    </source>
</evidence>
<dbReference type="EMBL" id="JXMU01000010">
    <property type="protein sequence ID" value="KPB01532.1"/>
    <property type="molecule type" value="Genomic_DNA"/>
</dbReference>
<dbReference type="Gene3D" id="3.40.630.10">
    <property type="entry name" value="Zn peptidases"/>
    <property type="match status" value="1"/>
</dbReference>
<organism evidence="3 4">
    <name type="scientific">Ahrensia marina</name>
    <dbReference type="NCBI Taxonomy" id="1514904"/>
    <lineage>
        <taxon>Bacteria</taxon>
        <taxon>Pseudomonadati</taxon>
        <taxon>Pseudomonadota</taxon>
        <taxon>Alphaproteobacteria</taxon>
        <taxon>Hyphomicrobiales</taxon>
        <taxon>Ahrensiaceae</taxon>
        <taxon>Ahrensia</taxon>
    </lineage>
</organism>
<dbReference type="GO" id="GO:0046872">
    <property type="term" value="F:metal ion binding"/>
    <property type="evidence" value="ECO:0007669"/>
    <property type="project" value="UniProtKB-KW"/>
</dbReference>
<feature type="binding site" evidence="2">
    <location>
        <position position="92"/>
    </location>
    <ligand>
        <name>Mn(2+)</name>
        <dbReference type="ChEBI" id="CHEBI:29035"/>
        <label>2</label>
    </ligand>
</feature>
<dbReference type="GO" id="GO:0016787">
    <property type="term" value="F:hydrolase activity"/>
    <property type="evidence" value="ECO:0007669"/>
    <property type="project" value="InterPro"/>
</dbReference>
<feature type="binding site" evidence="2">
    <location>
        <position position="348"/>
    </location>
    <ligand>
        <name>Mn(2+)</name>
        <dbReference type="ChEBI" id="CHEBI:29035"/>
        <label>2</label>
    </ligand>
</feature>
<feature type="binding site" evidence="2">
    <location>
        <position position="153"/>
    </location>
    <ligand>
        <name>Mn(2+)</name>
        <dbReference type="ChEBI" id="CHEBI:29035"/>
        <label>2</label>
    </ligand>
</feature>
<dbReference type="SUPFAM" id="SSF55031">
    <property type="entry name" value="Bacterial exopeptidase dimerisation domain"/>
    <property type="match status" value="1"/>
</dbReference>
<dbReference type="InterPro" id="IPR002933">
    <property type="entry name" value="Peptidase_M20"/>
</dbReference>
<name>A0A0N0E7S8_9HYPH</name>
<dbReference type="Pfam" id="PF01546">
    <property type="entry name" value="Peptidase_M20"/>
    <property type="match status" value="1"/>
</dbReference>
<dbReference type="Gene3D" id="3.30.70.360">
    <property type="match status" value="1"/>
</dbReference>
<evidence type="ECO:0000256" key="2">
    <source>
        <dbReference type="PIRSR" id="PIRSR005962-1"/>
    </source>
</evidence>
<dbReference type="PATRIC" id="fig|1514904.3.peg.446"/>
<evidence type="ECO:0000256" key="1">
    <source>
        <dbReference type="ARBA" id="ARBA00022801"/>
    </source>
</evidence>
<sequence length="375" mass="40223">MIDLLDFRHELHRFPELSGEESVTATRILKYLGECSPSQIINNLGGHGVAAIFDSGEAGETVLLRCELDALPILETGQPPYRSTVDGKGHLCGHDGHMAIIMGVAQRLAKRPIARGRVVLLFQPAEETGIGAPSVLADEKFAAIRPDFAYALHNLPGMPLGHIGLKSGSLCFASEGLNMSFLGRTSHASHPEDAITPQNALVELMSTLNSLPEQLGIDPEKTLVTICHARLGLPAFGITPGDGDLFAAFRAETDALQAKLIASAAQYARDCAEKHGLKITVDYNEKFAACDNDETAVANIRDAAVGLNLPIIDIDKPFRWSEDFGAFSAAGKTALFVLGSGKNCPQLHAPDYDFPDGIINTGVDMFEQITRKHCG</sequence>
<proteinExistence type="predicted"/>
<dbReference type="SUPFAM" id="SSF53187">
    <property type="entry name" value="Zn-dependent exopeptidases"/>
    <property type="match status" value="1"/>
</dbReference>
<keyword evidence="2" id="KW-0464">Manganese</keyword>
<evidence type="ECO:0000313" key="4">
    <source>
        <dbReference type="Proteomes" id="UP000038011"/>
    </source>
</evidence>
<dbReference type="RefSeq" id="WP_053998844.1">
    <property type="nucleotide sequence ID" value="NZ_JXMU01000010.1"/>
</dbReference>
<keyword evidence="4" id="KW-1185">Reference proteome</keyword>
<reference evidence="3 4" key="1">
    <citation type="submission" date="2015-01" db="EMBL/GenBank/DDBJ databases">
        <title>Ahrensia donghaiensis sp. nov., a novel dimethylsulphoniopropionate-cleavage bacterium isolated from seawater and emended descriptions of the genus Ahrensia and Ahrensia kielensis.</title>
        <authorList>
            <person name="Liu J."/>
        </authorList>
    </citation>
    <scope>NUCLEOTIDE SEQUENCE [LARGE SCALE GENOMIC DNA]</scope>
    <source>
        <strain evidence="3 4">LZD062</strain>
    </source>
</reference>
<feature type="binding site" evidence="2">
    <location>
        <position position="94"/>
    </location>
    <ligand>
        <name>Mn(2+)</name>
        <dbReference type="ChEBI" id="CHEBI:29035"/>
        <label>2</label>
    </ligand>
</feature>
<dbReference type="NCBIfam" id="TIGR01891">
    <property type="entry name" value="amidohydrolases"/>
    <property type="match status" value="1"/>
</dbReference>
<keyword evidence="2" id="KW-0479">Metal-binding</keyword>
<dbReference type="Proteomes" id="UP000038011">
    <property type="component" value="Unassembled WGS sequence"/>
</dbReference>
<keyword evidence="1" id="KW-0378">Hydrolase</keyword>
<dbReference type="STRING" id="1514904.SU32_08145"/>
<dbReference type="PANTHER" id="PTHR11014:SF169">
    <property type="entry name" value="CLAN MH, FAMILY M20, PEPTIDASE T-LIKE METALLOPEPTIDASE"/>
    <property type="match status" value="1"/>
</dbReference>
<accession>A0A0N0E7S8</accession>
<comment type="caution">
    <text evidence="3">The sequence shown here is derived from an EMBL/GenBank/DDBJ whole genome shotgun (WGS) entry which is preliminary data.</text>
</comment>
<dbReference type="AlphaFoldDB" id="A0A0N0E7S8"/>
<dbReference type="PANTHER" id="PTHR11014">
    <property type="entry name" value="PEPTIDASE M20 FAMILY MEMBER"/>
    <property type="match status" value="1"/>
</dbReference>